<proteinExistence type="predicted"/>
<evidence type="ECO:0008006" key="7">
    <source>
        <dbReference type="Google" id="ProtNLM"/>
    </source>
</evidence>
<dbReference type="Gene3D" id="1.20.120.1630">
    <property type="match status" value="1"/>
</dbReference>
<feature type="transmembrane region" description="Helical" evidence="5">
    <location>
        <begin position="109"/>
        <end position="136"/>
    </location>
</feature>
<dbReference type="GO" id="GO:0012505">
    <property type="term" value="C:endomembrane system"/>
    <property type="evidence" value="ECO:0007669"/>
    <property type="project" value="UniProtKB-SubCell"/>
</dbReference>
<evidence type="ECO:0000256" key="2">
    <source>
        <dbReference type="ARBA" id="ARBA00022692"/>
    </source>
</evidence>
<evidence type="ECO:0000256" key="3">
    <source>
        <dbReference type="ARBA" id="ARBA00022989"/>
    </source>
</evidence>
<dbReference type="PANTHER" id="PTHR43847:SF1">
    <property type="entry name" value="BLL3993 PROTEIN"/>
    <property type="match status" value="1"/>
</dbReference>
<dbReference type="PANTHER" id="PTHR43847">
    <property type="entry name" value="BLL3993 PROTEIN"/>
    <property type="match status" value="1"/>
</dbReference>
<name>A0A6J4IBN2_9ACTN</name>
<comment type="subcellular location">
    <subcellularLocation>
        <location evidence="1">Endomembrane system</location>
        <topology evidence="1">Multi-pass membrane protein</topology>
    </subcellularLocation>
</comment>
<evidence type="ECO:0000256" key="5">
    <source>
        <dbReference type="SAM" id="Phobius"/>
    </source>
</evidence>
<evidence type="ECO:0000256" key="4">
    <source>
        <dbReference type="ARBA" id="ARBA00023136"/>
    </source>
</evidence>
<evidence type="ECO:0000313" key="6">
    <source>
        <dbReference type="EMBL" id="CAA9246589.1"/>
    </source>
</evidence>
<dbReference type="AlphaFoldDB" id="A0A6J4IBN2"/>
<protein>
    <recommendedName>
        <fullName evidence="7">Isoprenylcysteine carboxylmethyltransferase family protein</fullName>
    </recommendedName>
</protein>
<organism evidence="6">
    <name type="scientific">uncultured Acidimicrobiales bacterium</name>
    <dbReference type="NCBI Taxonomy" id="310071"/>
    <lineage>
        <taxon>Bacteria</taxon>
        <taxon>Bacillati</taxon>
        <taxon>Actinomycetota</taxon>
        <taxon>Acidimicrobiia</taxon>
        <taxon>Acidimicrobiales</taxon>
        <taxon>environmental samples</taxon>
    </lineage>
</organism>
<accession>A0A6J4IBN2</accession>
<keyword evidence="2 5" id="KW-0812">Transmembrane</keyword>
<dbReference type="InterPro" id="IPR052527">
    <property type="entry name" value="Metal_cation-efflux_comp"/>
</dbReference>
<keyword evidence="3 5" id="KW-1133">Transmembrane helix</keyword>
<feature type="transmembrane region" description="Helical" evidence="5">
    <location>
        <begin position="28"/>
        <end position="48"/>
    </location>
</feature>
<dbReference type="InterPro" id="IPR007318">
    <property type="entry name" value="Phopholipid_MeTrfase"/>
</dbReference>
<reference evidence="6" key="1">
    <citation type="submission" date="2020-02" db="EMBL/GenBank/DDBJ databases">
        <authorList>
            <person name="Meier V. D."/>
        </authorList>
    </citation>
    <scope>NUCLEOTIDE SEQUENCE</scope>
    <source>
        <strain evidence="6">AVDCRST_MAG10</strain>
    </source>
</reference>
<evidence type="ECO:0000256" key="1">
    <source>
        <dbReference type="ARBA" id="ARBA00004127"/>
    </source>
</evidence>
<feature type="transmembrane region" description="Helical" evidence="5">
    <location>
        <begin position="55"/>
        <end position="77"/>
    </location>
</feature>
<sequence>MRTTTQTDPTTPAAARTGAKVFPVPPPLYYGAAFATGMFLQGAVALDIPGRPATALVGAAILVAGLALDLAGVAAVITHRTTIIPHRPVTTLITTGIYRFSRNPMYTGLAMMVAGGALLAGTGWPLAFLPLALIAVRQLAIKPEETYLAERYGPVYADYRLRVRRWL</sequence>
<dbReference type="EMBL" id="CADCTB010000127">
    <property type="protein sequence ID" value="CAA9246589.1"/>
    <property type="molecule type" value="Genomic_DNA"/>
</dbReference>
<gene>
    <name evidence="6" type="ORF">AVDCRST_MAG10-1993</name>
</gene>
<dbReference type="Pfam" id="PF04191">
    <property type="entry name" value="PEMT"/>
    <property type="match status" value="1"/>
</dbReference>
<keyword evidence="4 5" id="KW-0472">Membrane</keyword>